<proteinExistence type="predicted"/>
<name>A0A7Z2VE75_XANCA</name>
<evidence type="ECO:0000313" key="2">
    <source>
        <dbReference type="Proteomes" id="UP000503498"/>
    </source>
</evidence>
<dbReference type="AlphaFoldDB" id="A0A7Z2VE75"/>
<organism evidence="1 2">
    <name type="scientific">Xanthomonas campestris pv. badrii</name>
    <dbReference type="NCBI Taxonomy" id="149696"/>
    <lineage>
        <taxon>Bacteria</taxon>
        <taxon>Pseudomonadati</taxon>
        <taxon>Pseudomonadota</taxon>
        <taxon>Gammaproteobacteria</taxon>
        <taxon>Lysobacterales</taxon>
        <taxon>Lysobacteraceae</taxon>
        <taxon>Xanthomonas</taxon>
    </lineage>
</organism>
<sequence>MPTLKLEPVVANNLVQLLSHDDAFRDLFVNDPVTALAQAGHIAENSDELKQFIDECCTSIELADKQTIAAARDEINAMLTSGTSQTVPMLEAGFGGSRTLK</sequence>
<protein>
    <submittedName>
        <fullName evidence="1">Putative modified peptide</fullName>
    </submittedName>
</protein>
<reference evidence="1 2" key="2">
    <citation type="submission" date="2020-04" db="EMBL/GenBank/DDBJ databases">
        <authorList>
            <person name="Fomenkov A."/>
            <person name="Anton B.P."/>
            <person name="Roberts R.J."/>
        </authorList>
    </citation>
    <scope>NUCLEOTIDE SEQUENCE [LARGE SCALE GENOMIC DNA]</scope>
    <source>
        <strain evidence="1 2">NEB122</strain>
    </source>
</reference>
<accession>A0A7Z2VE75</accession>
<evidence type="ECO:0000313" key="1">
    <source>
        <dbReference type="EMBL" id="QJD69803.1"/>
    </source>
</evidence>
<dbReference type="InterPro" id="IPR030976">
    <property type="entry name" value="Mod_pep_NH_fam"/>
</dbReference>
<dbReference type="NCBIfam" id="TIGR04509">
    <property type="entry name" value="mod_pep_NH_fam"/>
    <property type="match status" value="1"/>
</dbReference>
<gene>
    <name evidence="1" type="ORF">HG421_20335</name>
</gene>
<reference evidence="1 2" key="1">
    <citation type="submission" date="2020-04" db="EMBL/GenBank/DDBJ databases">
        <title>Genome-Wide Identification of 5-Methylcytosine Sites in Bacterial Genomes By High-Throughput Sequencing of MspJI Restriction Fragments.</title>
        <authorList>
            <person name="Wu V."/>
        </authorList>
    </citation>
    <scope>NUCLEOTIDE SEQUENCE [LARGE SCALE GENOMIC DNA]</scope>
    <source>
        <strain evidence="1 2">NEB122</strain>
    </source>
</reference>
<dbReference type="Proteomes" id="UP000503498">
    <property type="component" value="Chromosome"/>
</dbReference>
<dbReference type="EMBL" id="CP051651">
    <property type="protein sequence ID" value="QJD69803.1"/>
    <property type="molecule type" value="Genomic_DNA"/>
</dbReference>
<dbReference type="RefSeq" id="WP_169707925.1">
    <property type="nucleotide sequence ID" value="NZ_CP051651.1"/>
</dbReference>